<name>A0A9X1IRP9_9SPHN</name>
<dbReference type="EMBL" id="JAHGAW010000007">
    <property type="protein sequence ID" value="MBT2187572.1"/>
    <property type="molecule type" value="Genomic_DNA"/>
</dbReference>
<dbReference type="Proteomes" id="UP001138757">
    <property type="component" value="Unassembled WGS sequence"/>
</dbReference>
<evidence type="ECO:0000313" key="2">
    <source>
        <dbReference type="Proteomes" id="UP001138757"/>
    </source>
</evidence>
<evidence type="ECO:0000313" key="1">
    <source>
        <dbReference type="EMBL" id="MBT2187572.1"/>
    </source>
</evidence>
<dbReference type="RefSeq" id="WP_214623663.1">
    <property type="nucleotide sequence ID" value="NZ_JAHGAW010000007.1"/>
</dbReference>
<proteinExistence type="predicted"/>
<keyword evidence="2" id="KW-1185">Reference proteome</keyword>
<sequence>MAARIPDSRLGRALKAGIPVALILLGTELLEGTFKVERTETGLALSWSSPVDGEEARDPAVRLLSCAHGTCRRWTFPLTVPAPHLVSTGVSLVGSLADFISSDCSEQRRARGRLATA</sequence>
<reference evidence="1" key="1">
    <citation type="submission" date="2021-05" db="EMBL/GenBank/DDBJ databases">
        <title>Genome of Sphingobium sp. strain.</title>
        <authorList>
            <person name="Fan R."/>
        </authorList>
    </citation>
    <scope>NUCLEOTIDE SEQUENCE</scope>
    <source>
        <strain evidence="1">H33</strain>
    </source>
</reference>
<accession>A0A9X1IRP9</accession>
<protein>
    <submittedName>
        <fullName evidence="1">Uncharacterized protein</fullName>
    </submittedName>
</protein>
<comment type="caution">
    <text evidence="1">The sequence shown here is derived from an EMBL/GenBank/DDBJ whole genome shotgun (WGS) entry which is preliminary data.</text>
</comment>
<dbReference type="AlphaFoldDB" id="A0A9X1IRP9"/>
<organism evidence="1 2">
    <name type="scientific">Sphingobium nicotianae</name>
    <dbReference type="NCBI Taxonomy" id="2782607"/>
    <lineage>
        <taxon>Bacteria</taxon>
        <taxon>Pseudomonadati</taxon>
        <taxon>Pseudomonadota</taxon>
        <taxon>Alphaproteobacteria</taxon>
        <taxon>Sphingomonadales</taxon>
        <taxon>Sphingomonadaceae</taxon>
        <taxon>Sphingobium</taxon>
    </lineage>
</organism>
<gene>
    <name evidence="1" type="ORF">KK488_11530</name>
</gene>